<name>A0A0K2U803_LEPSM</name>
<dbReference type="EMBL" id="HACA01017023">
    <property type="protein sequence ID" value="CDW34384.1"/>
    <property type="molecule type" value="Transcribed_RNA"/>
</dbReference>
<evidence type="ECO:0000313" key="1">
    <source>
        <dbReference type="EMBL" id="CDW34384.1"/>
    </source>
</evidence>
<feature type="non-terminal residue" evidence="1">
    <location>
        <position position="1"/>
    </location>
</feature>
<sequence length="42" mass="4921">SQYGILKHKLMYWIPFTLQTSIESDQELTLIVVDFAKAYDTL</sequence>
<accession>A0A0K2U803</accession>
<evidence type="ECO:0008006" key="2">
    <source>
        <dbReference type="Google" id="ProtNLM"/>
    </source>
</evidence>
<proteinExistence type="predicted"/>
<protein>
    <recommendedName>
        <fullName evidence="2">Reverse transcriptase domain-containing protein</fullName>
    </recommendedName>
</protein>
<organism evidence="1">
    <name type="scientific">Lepeophtheirus salmonis</name>
    <name type="common">Salmon louse</name>
    <name type="synonym">Caligus salmonis</name>
    <dbReference type="NCBI Taxonomy" id="72036"/>
    <lineage>
        <taxon>Eukaryota</taxon>
        <taxon>Metazoa</taxon>
        <taxon>Ecdysozoa</taxon>
        <taxon>Arthropoda</taxon>
        <taxon>Crustacea</taxon>
        <taxon>Multicrustacea</taxon>
        <taxon>Hexanauplia</taxon>
        <taxon>Copepoda</taxon>
        <taxon>Siphonostomatoida</taxon>
        <taxon>Caligidae</taxon>
        <taxon>Lepeophtheirus</taxon>
    </lineage>
</organism>
<dbReference type="AlphaFoldDB" id="A0A0K2U803"/>
<reference evidence="1" key="1">
    <citation type="submission" date="2014-05" db="EMBL/GenBank/DDBJ databases">
        <authorList>
            <person name="Chronopoulou M."/>
        </authorList>
    </citation>
    <scope>NUCLEOTIDE SEQUENCE</scope>
    <source>
        <tissue evidence="1">Whole organism</tissue>
    </source>
</reference>